<keyword evidence="7" id="KW-1185">Reference proteome</keyword>
<dbReference type="Gene3D" id="3.60.15.10">
    <property type="entry name" value="Ribonuclease Z/Hydroxyacylglutathione hydrolase-like"/>
    <property type="match status" value="1"/>
</dbReference>
<dbReference type="GO" id="GO:0016787">
    <property type="term" value="F:hydrolase activity"/>
    <property type="evidence" value="ECO:0007669"/>
    <property type="project" value="UniProtKB-KW"/>
</dbReference>
<dbReference type="InterPro" id="IPR001279">
    <property type="entry name" value="Metallo-B-lactamas"/>
</dbReference>
<reference evidence="6 7" key="1">
    <citation type="submission" date="2019-10" db="EMBL/GenBank/DDBJ databases">
        <title>Unraveling microbial dark matter from salterns through culturing: the case of the genus Halosegnis.</title>
        <authorList>
            <person name="Duran-Viseras A."/>
            <person name="Andrei A.-S."/>
            <person name="Vera-Gargallo B."/>
            <person name="Ghai R."/>
            <person name="Sanchez-Porro C."/>
            <person name="Ventosa A."/>
        </authorList>
    </citation>
    <scope>NUCLEOTIDE SEQUENCE [LARGE SCALE GENOMIC DNA]</scope>
    <source>
        <strain evidence="5 6">F17-44</strain>
        <strain evidence="4 7">F18-79</strain>
    </source>
</reference>
<dbReference type="PANTHER" id="PTHR43546:SF9">
    <property type="entry name" value="L-ASCORBATE-6-PHOSPHATE LACTONASE ULAG-RELATED"/>
    <property type="match status" value="1"/>
</dbReference>
<dbReference type="PANTHER" id="PTHR43546">
    <property type="entry name" value="UPF0173 METAL-DEPENDENT HYDROLASE MJ1163-RELATED"/>
    <property type="match status" value="1"/>
</dbReference>
<evidence type="ECO:0000313" key="7">
    <source>
        <dbReference type="Proteomes" id="UP000326865"/>
    </source>
</evidence>
<dbReference type="Proteomes" id="UP000326865">
    <property type="component" value="Unassembled WGS sequence"/>
</dbReference>
<dbReference type="EMBL" id="QJOW01000004">
    <property type="protein sequence ID" value="KAB7514145.1"/>
    <property type="molecule type" value="Genomic_DNA"/>
</dbReference>
<sequence length="240" mass="25843">MELRLVRHATLELDIDGTRFLVDPMLDPEAARPPIQNTSTDDRNPTAPLPSVDLDGVDAVVVTHLHEDHVDDTARDRIDGVPVFCQPEDSGDLEASFDDVRPVSGLVEFDDITIAATPARHGTGDLAEQMGPVTGFLFDGTETTYVAGDTVWYGPVGDVITQHDPDTVVVNTGEAQFVEGNPITMSREGVAAVAEVTDGEVVAVHMEAINHCLCTRVELREHLDAEGVENVTIPADGERV</sequence>
<evidence type="ECO:0000313" key="4">
    <source>
        <dbReference type="EMBL" id="KAB7513742.1"/>
    </source>
</evidence>
<accession>A0A5N5U6E3</accession>
<dbReference type="OrthoDB" id="28313at2157"/>
<dbReference type="EMBL" id="QKKZ01000003">
    <property type="protein sequence ID" value="KAB7513742.1"/>
    <property type="molecule type" value="Genomic_DNA"/>
</dbReference>
<evidence type="ECO:0000259" key="3">
    <source>
        <dbReference type="Pfam" id="PF12706"/>
    </source>
</evidence>
<keyword evidence="1 4" id="KW-0378">Hydrolase</keyword>
<name>A0A5N5U7R0_9EURY</name>
<feature type="region of interest" description="Disordered" evidence="2">
    <location>
        <begin position="28"/>
        <end position="52"/>
    </location>
</feature>
<feature type="domain" description="Metallo-beta-lactamase" evidence="3">
    <location>
        <begin position="18"/>
        <end position="206"/>
    </location>
</feature>
<dbReference type="Proteomes" id="UP000326302">
    <property type="component" value="Unassembled WGS sequence"/>
</dbReference>
<gene>
    <name evidence="4" type="ORF">DM867_07975</name>
    <name evidence="5" type="ORF">DMP03_09645</name>
</gene>
<dbReference type="InterPro" id="IPR036866">
    <property type="entry name" value="RibonucZ/Hydroxyglut_hydro"/>
</dbReference>
<dbReference type="Pfam" id="PF12706">
    <property type="entry name" value="Lactamase_B_2"/>
    <property type="match status" value="1"/>
</dbReference>
<dbReference type="RefSeq" id="WP_152120482.1">
    <property type="nucleotide sequence ID" value="NZ_QJOW01000004.1"/>
</dbReference>
<dbReference type="SUPFAM" id="SSF56281">
    <property type="entry name" value="Metallo-hydrolase/oxidoreductase"/>
    <property type="match status" value="1"/>
</dbReference>
<organism evidence="4 7">
    <name type="scientific">Halosegnis rubeus</name>
    <dbReference type="NCBI Taxonomy" id="2212850"/>
    <lineage>
        <taxon>Archaea</taxon>
        <taxon>Methanobacteriati</taxon>
        <taxon>Methanobacteriota</taxon>
        <taxon>Stenosarchaea group</taxon>
        <taxon>Halobacteria</taxon>
        <taxon>Halobacteriales</taxon>
        <taxon>Natronomonadaceae</taxon>
        <taxon>Halosegnis</taxon>
    </lineage>
</organism>
<proteinExistence type="predicted"/>
<comment type="caution">
    <text evidence="4">The sequence shown here is derived from an EMBL/GenBank/DDBJ whole genome shotgun (WGS) entry which is preliminary data.</text>
</comment>
<evidence type="ECO:0000313" key="5">
    <source>
        <dbReference type="EMBL" id="KAB7514145.1"/>
    </source>
</evidence>
<dbReference type="AlphaFoldDB" id="A0A5N5U7R0"/>
<evidence type="ECO:0000256" key="1">
    <source>
        <dbReference type="ARBA" id="ARBA00022801"/>
    </source>
</evidence>
<evidence type="ECO:0000256" key="2">
    <source>
        <dbReference type="SAM" id="MobiDB-lite"/>
    </source>
</evidence>
<dbReference type="InterPro" id="IPR050114">
    <property type="entry name" value="UPF0173_UPF0282_UlaG_hydrolase"/>
</dbReference>
<evidence type="ECO:0000313" key="6">
    <source>
        <dbReference type="Proteomes" id="UP000326302"/>
    </source>
</evidence>
<accession>A0A5N5U7R0</accession>
<protein>
    <submittedName>
        <fullName evidence="4">MBL fold metallo-hydrolase</fullName>
    </submittedName>
</protein>